<feature type="non-terminal residue" evidence="2">
    <location>
        <position position="266"/>
    </location>
</feature>
<dbReference type="Pfam" id="PF10988">
    <property type="entry name" value="DUF2807"/>
    <property type="match status" value="1"/>
</dbReference>
<evidence type="ECO:0000259" key="1">
    <source>
        <dbReference type="Pfam" id="PF10988"/>
    </source>
</evidence>
<reference evidence="2" key="1">
    <citation type="journal article" date="2013" name="Environ. Microbiol.">
        <title>Microbiota from the distal guts of lean and obese adolescents exhibit partial functional redundancy besides clear differences in community structure.</title>
        <authorList>
            <person name="Ferrer M."/>
            <person name="Ruiz A."/>
            <person name="Lanza F."/>
            <person name="Haange S.B."/>
            <person name="Oberbach A."/>
            <person name="Till H."/>
            <person name="Bargiela R."/>
            <person name="Campoy C."/>
            <person name="Segura M.T."/>
            <person name="Richter M."/>
            <person name="von Bergen M."/>
            <person name="Seifert J."/>
            <person name="Suarez A."/>
        </authorList>
    </citation>
    <scope>NUCLEOTIDE SEQUENCE</scope>
</reference>
<name>K1URA9_9ZZZZ</name>
<proteinExistence type="predicted"/>
<organism evidence="2">
    <name type="scientific">human gut metagenome</name>
    <dbReference type="NCBI Taxonomy" id="408170"/>
    <lineage>
        <taxon>unclassified sequences</taxon>
        <taxon>metagenomes</taxon>
        <taxon>organismal metagenomes</taxon>
    </lineage>
</organism>
<sequence length="266" mass="27447">MKKVLLVLVSLAALATIAGVLTGIFFPESLSASNRRIKGSGTIVTRTIPAPDFEKISASRAVKVIITDEIEDRIRIEADDNLMDYIVAEASGDELRISIDPKINSVSNIHVTVTVPDNGKIRALEASSASEITCATALGAAKISLEASSAANINAAVKAGVCSLEATSAAKIKAAVEAGECRINASSAAKINLSGRADTAQAELSSASKLAAEELVVKQWKIDTSSAASARIHCTEQLDAEASSGSSIHYEGDCSTDITKSSGGSV</sequence>
<protein>
    <recommendedName>
        <fullName evidence="1">Putative auto-transporter adhesin head GIN domain-containing protein</fullName>
    </recommendedName>
</protein>
<dbReference type="EMBL" id="AJWY01000720">
    <property type="protein sequence ID" value="EKC80790.1"/>
    <property type="molecule type" value="Genomic_DNA"/>
</dbReference>
<dbReference type="AlphaFoldDB" id="K1URA9"/>
<dbReference type="InterPro" id="IPR021255">
    <property type="entry name" value="DUF2807"/>
</dbReference>
<dbReference type="Gene3D" id="2.160.20.120">
    <property type="match status" value="1"/>
</dbReference>
<feature type="domain" description="Putative auto-transporter adhesin head GIN" evidence="1">
    <location>
        <begin position="52"/>
        <end position="253"/>
    </location>
</feature>
<gene>
    <name evidence="2" type="ORF">LEA_01015</name>
</gene>
<comment type="caution">
    <text evidence="2">The sequence shown here is derived from an EMBL/GenBank/DDBJ whole genome shotgun (WGS) entry which is preliminary data.</text>
</comment>
<evidence type="ECO:0000313" key="2">
    <source>
        <dbReference type="EMBL" id="EKC80790.1"/>
    </source>
</evidence>
<accession>K1URA9</accession>